<reference evidence="1 2" key="1">
    <citation type="submission" date="2020-02" db="EMBL/GenBank/DDBJ databases">
        <authorList>
            <person name="Ma Q."/>
            <person name="Huang Y."/>
            <person name="Song X."/>
            <person name="Pei D."/>
        </authorList>
    </citation>
    <scope>NUCLEOTIDE SEQUENCE [LARGE SCALE GENOMIC DNA]</scope>
    <source>
        <strain evidence="1">Sxm20200214</strain>
        <tissue evidence="1">Leaf</tissue>
    </source>
</reference>
<protein>
    <submittedName>
        <fullName evidence="1">Uncharacterized protein</fullName>
    </submittedName>
</protein>
<sequence length="183" mass="19851">MVLGGAAGELRSSVAGGEGETGPVPVKRIKGWITVVVVRWWWKTGMSGGRRESGGRGRDGGAVVVLVVRTVTVNVSLWDEAASAFRGLLRAGDKSQSVMLVTSVNPKLFGAQVYSCVDTLEGIKKKELVSIRDLNNFISNSNEQKFPFPKVLRFGQTKKLIYSARPVLFQTVERSICPAVLKS</sequence>
<dbReference type="OrthoDB" id="1045246at2759"/>
<proteinExistence type="predicted"/>
<dbReference type="EMBL" id="JAAMPC010000002">
    <property type="protein sequence ID" value="KAG2324679.1"/>
    <property type="molecule type" value="Genomic_DNA"/>
</dbReference>
<evidence type="ECO:0000313" key="1">
    <source>
        <dbReference type="EMBL" id="KAG2324679.1"/>
    </source>
</evidence>
<gene>
    <name evidence="1" type="ORF">Bca52824_007407</name>
</gene>
<name>A0A8X7W7V7_BRACI</name>
<evidence type="ECO:0000313" key="2">
    <source>
        <dbReference type="Proteomes" id="UP000886595"/>
    </source>
</evidence>
<accession>A0A8X7W7V7</accession>
<organism evidence="1 2">
    <name type="scientific">Brassica carinata</name>
    <name type="common">Ethiopian mustard</name>
    <name type="synonym">Abyssinian cabbage</name>
    <dbReference type="NCBI Taxonomy" id="52824"/>
    <lineage>
        <taxon>Eukaryota</taxon>
        <taxon>Viridiplantae</taxon>
        <taxon>Streptophyta</taxon>
        <taxon>Embryophyta</taxon>
        <taxon>Tracheophyta</taxon>
        <taxon>Spermatophyta</taxon>
        <taxon>Magnoliopsida</taxon>
        <taxon>eudicotyledons</taxon>
        <taxon>Gunneridae</taxon>
        <taxon>Pentapetalae</taxon>
        <taxon>rosids</taxon>
        <taxon>malvids</taxon>
        <taxon>Brassicales</taxon>
        <taxon>Brassicaceae</taxon>
        <taxon>Brassiceae</taxon>
        <taxon>Brassica</taxon>
    </lineage>
</organism>
<dbReference type="Proteomes" id="UP000886595">
    <property type="component" value="Unassembled WGS sequence"/>
</dbReference>
<keyword evidence="2" id="KW-1185">Reference proteome</keyword>
<dbReference type="AlphaFoldDB" id="A0A8X7W7V7"/>
<comment type="caution">
    <text evidence="1">The sequence shown here is derived from an EMBL/GenBank/DDBJ whole genome shotgun (WGS) entry which is preliminary data.</text>
</comment>